<dbReference type="RefSeq" id="WP_134148874.1">
    <property type="nucleotide sequence ID" value="NZ_PECK01000008.1"/>
</dbReference>
<dbReference type="EMBL" id="PECM01000005">
    <property type="protein sequence ID" value="TEA07411.1"/>
    <property type="molecule type" value="Genomic_DNA"/>
</dbReference>
<evidence type="ECO:0008006" key="6">
    <source>
        <dbReference type="Google" id="ProtNLM"/>
    </source>
</evidence>
<evidence type="ECO:0000256" key="1">
    <source>
        <dbReference type="SAM" id="Phobius"/>
    </source>
</evidence>
<dbReference type="AlphaFoldDB" id="A0A4R8SC61"/>
<accession>A0A4R8SC61</accession>
<keyword evidence="1" id="KW-1133">Transmembrane helix</keyword>
<keyword evidence="1" id="KW-0472">Membrane</keyword>
<organism evidence="2 5">
    <name type="scientific">Mycobacteroides salmoniphilum</name>
    <dbReference type="NCBI Taxonomy" id="404941"/>
    <lineage>
        <taxon>Bacteria</taxon>
        <taxon>Bacillati</taxon>
        <taxon>Actinomycetota</taxon>
        <taxon>Actinomycetes</taxon>
        <taxon>Mycobacteriales</taxon>
        <taxon>Mycobacteriaceae</taxon>
        <taxon>Mycobacteroides</taxon>
    </lineage>
</organism>
<protein>
    <recommendedName>
        <fullName evidence="6">Bacteriophage protein</fullName>
    </recommendedName>
</protein>
<evidence type="ECO:0000313" key="5">
    <source>
        <dbReference type="Proteomes" id="UP000295685"/>
    </source>
</evidence>
<keyword evidence="4" id="KW-1185">Reference proteome</keyword>
<gene>
    <name evidence="3" type="ORF">CCUG60883_01444</name>
    <name evidence="2" type="ORF">CCUG60885_04296</name>
</gene>
<evidence type="ECO:0000313" key="3">
    <source>
        <dbReference type="EMBL" id="TEA07411.1"/>
    </source>
</evidence>
<dbReference type="Proteomes" id="UP000295685">
    <property type="component" value="Unassembled WGS sequence"/>
</dbReference>
<comment type="caution">
    <text evidence="2">The sequence shown here is derived from an EMBL/GenBank/DDBJ whole genome shotgun (WGS) entry which is preliminary data.</text>
</comment>
<sequence>MNLADWQLPPLAQDGWGLATWVVIAVVVMCFLGILWTLQHVDLKAIRHQTENSHDTNLRDDIDEIREMVRDGMSDIRGDINGIRKDIGGLRGELRIEREERIESDARIWRGPWKG</sequence>
<dbReference type="EMBL" id="PECK01000008">
    <property type="protein sequence ID" value="TDZ92182.1"/>
    <property type="molecule type" value="Genomic_DNA"/>
</dbReference>
<feature type="transmembrane region" description="Helical" evidence="1">
    <location>
        <begin position="16"/>
        <end position="38"/>
    </location>
</feature>
<dbReference type="Proteomes" id="UP000294844">
    <property type="component" value="Unassembled WGS sequence"/>
</dbReference>
<proteinExistence type="predicted"/>
<evidence type="ECO:0000313" key="4">
    <source>
        <dbReference type="Proteomes" id="UP000294844"/>
    </source>
</evidence>
<name>A0A4R8SC61_9MYCO</name>
<dbReference type="InterPro" id="IPR022704">
    <property type="entry name" value="DUF2746"/>
</dbReference>
<evidence type="ECO:0000313" key="2">
    <source>
        <dbReference type="EMBL" id="TDZ92182.1"/>
    </source>
</evidence>
<reference evidence="4 5" key="1">
    <citation type="journal article" date="2019" name="Sci. Rep.">
        <title>Extended insight into the Mycobacterium chelonae-abscessus complex through whole genome sequencing of Mycobacterium salmoniphilum outbreak and Mycobacterium salmoniphilum-like strains.</title>
        <authorList>
            <person name="Behra P.R.K."/>
            <person name="Das S."/>
            <person name="Pettersson B.M.F."/>
            <person name="Shirreff L."/>
            <person name="DuCote T."/>
            <person name="Jacobsson K.G."/>
            <person name="Ennis D.G."/>
            <person name="Kirsebom L.A."/>
        </authorList>
    </citation>
    <scope>NUCLEOTIDE SEQUENCE [LARGE SCALE GENOMIC DNA]</scope>
    <source>
        <strain evidence="3 4">CCUG 60883</strain>
        <strain evidence="2 5">CCUG 60885</strain>
    </source>
</reference>
<keyword evidence="1" id="KW-0812">Transmembrane</keyword>
<dbReference type="OrthoDB" id="4753468at2"/>
<dbReference type="Pfam" id="PF10874">
    <property type="entry name" value="DUF2746"/>
    <property type="match status" value="1"/>
</dbReference>